<dbReference type="Pfam" id="PF03712">
    <property type="entry name" value="Cu2_monoox_C"/>
    <property type="match status" value="1"/>
</dbReference>
<dbReference type="Pfam" id="PF24784">
    <property type="entry name" value="Temptin_C"/>
    <property type="match status" value="1"/>
</dbReference>
<dbReference type="Gene3D" id="2.60.120.230">
    <property type="match status" value="1"/>
</dbReference>
<keyword evidence="3" id="KW-0732">Signal</keyword>
<dbReference type="InterPro" id="IPR057626">
    <property type="entry name" value="S-S_Temptin"/>
</dbReference>
<dbReference type="InterPro" id="IPR024548">
    <property type="entry name" value="Cu2_monoox_C"/>
</dbReference>
<evidence type="ECO:0000259" key="5">
    <source>
        <dbReference type="Pfam" id="PF03712"/>
    </source>
</evidence>
<feature type="chain" id="PRO_5046487155" evidence="3">
    <location>
        <begin position="27"/>
        <end position="457"/>
    </location>
</feature>
<evidence type="ECO:0000259" key="6">
    <source>
        <dbReference type="Pfam" id="PF24784"/>
    </source>
</evidence>
<keyword evidence="2" id="KW-0325">Glycoprotein</keyword>
<reference evidence="7" key="1">
    <citation type="submission" date="2022-11" db="EMBL/GenBank/DDBJ databases">
        <title>Centuries of genome instability and evolution in soft-shell clam transmissible cancer (bioRxiv).</title>
        <authorList>
            <person name="Hart S.F.M."/>
            <person name="Yonemitsu M.A."/>
            <person name="Giersch R.M."/>
            <person name="Beal B.F."/>
            <person name="Arriagada G."/>
            <person name="Davis B.W."/>
            <person name="Ostrander E.A."/>
            <person name="Goff S.P."/>
            <person name="Metzger M.J."/>
        </authorList>
    </citation>
    <scope>NUCLEOTIDE SEQUENCE</scope>
    <source>
        <strain evidence="7">MELC-2E11</strain>
        <tissue evidence="7">Siphon/mantle</tissue>
    </source>
</reference>
<dbReference type="InterPro" id="IPR014784">
    <property type="entry name" value="Cu2_ascorb_mOase-like_C"/>
</dbReference>
<dbReference type="InterPro" id="IPR036939">
    <property type="entry name" value="Cu2_ascorb_mOase_N_sf"/>
</dbReference>
<organism evidence="7 8">
    <name type="scientific">Mya arenaria</name>
    <name type="common">Soft-shell clam</name>
    <dbReference type="NCBI Taxonomy" id="6604"/>
    <lineage>
        <taxon>Eukaryota</taxon>
        <taxon>Metazoa</taxon>
        <taxon>Spiralia</taxon>
        <taxon>Lophotrochozoa</taxon>
        <taxon>Mollusca</taxon>
        <taxon>Bivalvia</taxon>
        <taxon>Autobranchia</taxon>
        <taxon>Heteroconchia</taxon>
        <taxon>Euheterodonta</taxon>
        <taxon>Imparidentia</taxon>
        <taxon>Neoheterodontei</taxon>
        <taxon>Myida</taxon>
        <taxon>Myoidea</taxon>
        <taxon>Myidae</taxon>
        <taxon>Mya</taxon>
    </lineage>
</organism>
<dbReference type="InterPro" id="IPR055313">
    <property type="entry name" value="Temptin-like"/>
</dbReference>
<evidence type="ECO:0000256" key="2">
    <source>
        <dbReference type="ARBA" id="ARBA00023180"/>
    </source>
</evidence>
<name>A0ABY7F5E4_MYAAR</name>
<accession>A0ABY7F5E4</accession>
<dbReference type="PANTHER" id="PTHR34737:SF2">
    <property type="entry name" value="EF-HAND DOMAIN-CONTAINING PROTEIN"/>
    <property type="match status" value="1"/>
</dbReference>
<keyword evidence="1" id="KW-1015">Disulfide bond</keyword>
<dbReference type="EMBL" id="CP111021">
    <property type="protein sequence ID" value="WAR17418.1"/>
    <property type="molecule type" value="Genomic_DNA"/>
</dbReference>
<dbReference type="Proteomes" id="UP001164746">
    <property type="component" value="Chromosome 10"/>
</dbReference>
<dbReference type="InterPro" id="IPR008977">
    <property type="entry name" value="PHM/PNGase_F_dom_sf"/>
</dbReference>
<dbReference type="SUPFAM" id="SSF49742">
    <property type="entry name" value="PHM/PNGase F"/>
    <property type="match status" value="2"/>
</dbReference>
<dbReference type="Pfam" id="PF01082">
    <property type="entry name" value="Cu2_monooxygen"/>
    <property type="match status" value="1"/>
</dbReference>
<feature type="domain" description="Copper type II ascorbate-dependent monooxygenase N-terminal" evidence="4">
    <location>
        <begin position="164"/>
        <end position="215"/>
    </location>
</feature>
<gene>
    <name evidence="7" type="ORF">MAR_032012</name>
</gene>
<evidence type="ECO:0000313" key="7">
    <source>
        <dbReference type="EMBL" id="WAR17418.1"/>
    </source>
</evidence>
<sequence>MTVNMFTCSFRFTCLIVAYCACAVSGYDYFRNDIPNGHTVPHPCNSAKTWDGVGHQTQEGGTARNPFGLDWKDNGQVWNSSICEKDSDGDGRTNGQELGDPDCTWTIGTNIAAVASSHPGICEPIRSAMCANKNSFLDCGKQGFQCDAINQPDVFNISISFAPGTRVPRQETTYMCQAFDLPEVATSSTNHLIAAIPNIVNPTVAHHMIIRGCSSDVGSPGVCLPDEIGFAVGVGGYKQVLFEDQLRIPPLQPAFDVSGRCSGTCLDFIYDENYEEFKIAGAFNHAHLTGSAVVTQVFDKAVSVRRGQELNVTCTYNTMSRTQMTYYGEGTRDEMCFSFLLYYPKESLTDHQCSQKGQTDKCLDVGPEQELEFGARVWTACSLFECLDTCKAVAMEADKNPCFSGNRKRAVLENASTQDDVERAAQVFEFFVRLDSCRTEMAMDQCRDDQGMIPETR</sequence>
<feature type="domain" description="Copper type II ascorbate-dependent monooxygenase C-terminal" evidence="5">
    <location>
        <begin position="298"/>
        <end position="360"/>
    </location>
</feature>
<feature type="signal peptide" evidence="3">
    <location>
        <begin position="1"/>
        <end position="26"/>
    </location>
</feature>
<protein>
    <submittedName>
        <fullName evidence="7">TEMPT-like protein</fullName>
    </submittedName>
</protein>
<evidence type="ECO:0000259" key="4">
    <source>
        <dbReference type="Pfam" id="PF01082"/>
    </source>
</evidence>
<evidence type="ECO:0000313" key="8">
    <source>
        <dbReference type="Proteomes" id="UP001164746"/>
    </source>
</evidence>
<keyword evidence="8" id="KW-1185">Reference proteome</keyword>
<dbReference type="Gene3D" id="2.60.120.310">
    <property type="entry name" value="Copper type II, ascorbate-dependent monooxygenase, N-terminal domain"/>
    <property type="match status" value="1"/>
</dbReference>
<feature type="domain" description="Temptin Cys/Cys disulfide" evidence="6">
    <location>
        <begin position="25"/>
        <end position="121"/>
    </location>
</feature>
<evidence type="ECO:0000256" key="3">
    <source>
        <dbReference type="SAM" id="SignalP"/>
    </source>
</evidence>
<evidence type="ECO:0000256" key="1">
    <source>
        <dbReference type="ARBA" id="ARBA00023157"/>
    </source>
</evidence>
<dbReference type="InterPro" id="IPR000323">
    <property type="entry name" value="Cu2_ascorb_mOase_N"/>
</dbReference>
<dbReference type="PANTHER" id="PTHR34737">
    <property type="entry name" value="EF-HAND DOMAIN-CONTAINING PROTEIN"/>
    <property type="match status" value="1"/>
</dbReference>
<proteinExistence type="predicted"/>